<feature type="transmembrane region" description="Helical" evidence="8">
    <location>
        <begin position="419"/>
        <end position="436"/>
    </location>
</feature>
<feature type="transmembrane region" description="Helical" evidence="8">
    <location>
        <begin position="120"/>
        <end position="141"/>
    </location>
</feature>
<dbReference type="InterPro" id="IPR011701">
    <property type="entry name" value="MFS"/>
</dbReference>
<reference evidence="10" key="1">
    <citation type="submission" date="2023-01" db="EMBL/GenBank/DDBJ databases">
        <title>Draft genome sequence of Nocardiopsis sp. LSu2-4 isolated from halophytes.</title>
        <authorList>
            <person name="Duangmal K."/>
            <person name="Chantavorakit T."/>
        </authorList>
    </citation>
    <scope>NUCLEOTIDE SEQUENCE</scope>
    <source>
        <strain evidence="10">LSu2-4</strain>
    </source>
</reference>
<feature type="transmembrane region" description="Helical" evidence="8">
    <location>
        <begin position="95"/>
        <end position="114"/>
    </location>
</feature>
<comment type="subcellular location">
    <subcellularLocation>
        <location evidence="1">Cell membrane</location>
        <topology evidence="1">Multi-pass membrane protein</topology>
    </subcellularLocation>
</comment>
<proteinExistence type="predicted"/>
<gene>
    <name evidence="10" type="ORF">O4U47_03180</name>
</gene>
<sequence>MATSPTPPTPTPPTTEPEAPRAGARAWAGLAVLLLPALLVSMDISVLFVAAPALAAAFDPTAAQWVWMMDVYGFVMASLLIAMGGLGDRIGRRRLLLAGGAAFGAASALVALAPTAELLIAGRVLLGVGAATLAPSTLALIRGLFAHPGQRRAAVGAWTAAFSGGAVAGPVIGGLLLEHFWWGSVFLINVPVMAVLLIAAPLLGPESRAPEGGSFDLPGALLCLAALLGAVFAVKHAAEHGPDAAAVLALAGGLACGALFVLRQRRAAHPLIDLGLFGNPAFSAAVAANGSVSLAAAGMGFLAFTYLQVVQGLSPFAAALWALPTFLGTVAGVAAAGAATARVSRGTVIATGLAVSALGFAGIGTVGPTSPVPLFIGSYIVVTLGAGMTAALANDLVLGSAPRERAGAASGVSETAVELGNALGIAVLGTIAAAVYRETMRGEASAAADGAAGQTVAAAAEQAAGMGEAGRGLLDTAFAAFTEGMNAAALTGAGVMAAVAVFAALALRGR</sequence>
<feature type="transmembrane region" description="Helical" evidence="8">
    <location>
        <begin position="487"/>
        <end position="507"/>
    </location>
</feature>
<keyword evidence="4 8" id="KW-0812">Transmembrane</keyword>
<feature type="region of interest" description="Disordered" evidence="7">
    <location>
        <begin position="1"/>
        <end position="20"/>
    </location>
</feature>
<dbReference type="SUPFAM" id="SSF103473">
    <property type="entry name" value="MFS general substrate transporter"/>
    <property type="match status" value="1"/>
</dbReference>
<name>A0ABT4TFL8_9ACTN</name>
<feature type="transmembrane region" description="Helical" evidence="8">
    <location>
        <begin position="319"/>
        <end position="341"/>
    </location>
</feature>
<feature type="transmembrane region" description="Helical" evidence="8">
    <location>
        <begin position="244"/>
        <end position="262"/>
    </location>
</feature>
<feature type="transmembrane region" description="Helical" evidence="8">
    <location>
        <begin position="282"/>
        <end position="307"/>
    </location>
</feature>
<organism evidence="10 11">
    <name type="scientific">Nocardiopsis suaedae</name>
    <dbReference type="NCBI Taxonomy" id="3018444"/>
    <lineage>
        <taxon>Bacteria</taxon>
        <taxon>Bacillati</taxon>
        <taxon>Actinomycetota</taxon>
        <taxon>Actinomycetes</taxon>
        <taxon>Streptosporangiales</taxon>
        <taxon>Nocardiopsidaceae</taxon>
        <taxon>Nocardiopsis</taxon>
    </lineage>
</organism>
<evidence type="ECO:0000313" key="10">
    <source>
        <dbReference type="EMBL" id="MDA2803500.1"/>
    </source>
</evidence>
<feature type="compositionally biased region" description="Pro residues" evidence="7">
    <location>
        <begin position="1"/>
        <end position="15"/>
    </location>
</feature>
<dbReference type="InterPro" id="IPR020846">
    <property type="entry name" value="MFS_dom"/>
</dbReference>
<dbReference type="Gene3D" id="1.20.1250.20">
    <property type="entry name" value="MFS general substrate transporter like domains"/>
    <property type="match status" value="1"/>
</dbReference>
<keyword evidence="3" id="KW-1003">Cell membrane</keyword>
<protein>
    <submittedName>
        <fullName evidence="10">MFS transporter</fullName>
    </submittedName>
</protein>
<evidence type="ECO:0000256" key="8">
    <source>
        <dbReference type="SAM" id="Phobius"/>
    </source>
</evidence>
<evidence type="ECO:0000256" key="5">
    <source>
        <dbReference type="ARBA" id="ARBA00022989"/>
    </source>
</evidence>
<dbReference type="RefSeq" id="WP_270675989.1">
    <property type="nucleotide sequence ID" value="NZ_JAQFWP010000003.1"/>
</dbReference>
<dbReference type="EMBL" id="JAQFWP010000003">
    <property type="protein sequence ID" value="MDA2803500.1"/>
    <property type="molecule type" value="Genomic_DNA"/>
</dbReference>
<dbReference type="InterPro" id="IPR036259">
    <property type="entry name" value="MFS_trans_sf"/>
</dbReference>
<keyword evidence="2" id="KW-0813">Transport</keyword>
<feature type="domain" description="Major facilitator superfamily (MFS) profile" evidence="9">
    <location>
        <begin position="29"/>
        <end position="510"/>
    </location>
</feature>
<evidence type="ECO:0000256" key="2">
    <source>
        <dbReference type="ARBA" id="ARBA00022448"/>
    </source>
</evidence>
<accession>A0ABT4TFL8</accession>
<feature type="transmembrane region" description="Helical" evidence="8">
    <location>
        <begin position="348"/>
        <end position="368"/>
    </location>
</feature>
<feature type="transmembrane region" description="Helical" evidence="8">
    <location>
        <begin position="179"/>
        <end position="203"/>
    </location>
</feature>
<comment type="caution">
    <text evidence="10">The sequence shown here is derived from an EMBL/GenBank/DDBJ whole genome shotgun (WGS) entry which is preliminary data.</text>
</comment>
<dbReference type="PANTHER" id="PTHR42718">
    <property type="entry name" value="MAJOR FACILITATOR SUPERFAMILY MULTIDRUG TRANSPORTER MFSC"/>
    <property type="match status" value="1"/>
</dbReference>
<evidence type="ECO:0000259" key="9">
    <source>
        <dbReference type="PROSITE" id="PS50850"/>
    </source>
</evidence>
<feature type="transmembrane region" description="Helical" evidence="8">
    <location>
        <begin position="215"/>
        <end position="238"/>
    </location>
</feature>
<dbReference type="PANTHER" id="PTHR42718:SF47">
    <property type="entry name" value="METHYL VIOLOGEN RESISTANCE PROTEIN SMVA"/>
    <property type="match status" value="1"/>
</dbReference>
<dbReference type="Pfam" id="PF07690">
    <property type="entry name" value="MFS_1"/>
    <property type="match status" value="1"/>
</dbReference>
<dbReference type="Proteomes" id="UP001165685">
    <property type="component" value="Unassembled WGS sequence"/>
</dbReference>
<feature type="transmembrane region" description="Helical" evidence="8">
    <location>
        <begin position="374"/>
        <end position="398"/>
    </location>
</feature>
<keyword evidence="5 8" id="KW-1133">Transmembrane helix</keyword>
<keyword evidence="11" id="KW-1185">Reference proteome</keyword>
<feature type="transmembrane region" description="Helical" evidence="8">
    <location>
        <begin position="30"/>
        <end position="58"/>
    </location>
</feature>
<keyword evidence="6 8" id="KW-0472">Membrane</keyword>
<evidence type="ECO:0000256" key="1">
    <source>
        <dbReference type="ARBA" id="ARBA00004651"/>
    </source>
</evidence>
<evidence type="ECO:0000313" key="11">
    <source>
        <dbReference type="Proteomes" id="UP001165685"/>
    </source>
</evidence>
<dbReference type="Gene3D" id="1.20.1720.10">
    <property type="entry name" value="Multidrug resistance protein D"/>
    <property type="match status" value="1"/>
</dbReference>
<feature type="transmembrane region" description="Helical" evidence="8">
    <location>
        <begin position="64"/>
        <end position="83"/>
    </location>
</feature>
<dbReference type="CDD" id="cd17321">
    <property type="entry name" value="MFS_MMR_MDR_like"/>
    <property type="match status" value="1"/>
</dbReference>
<evidence type="ECO:0000256" key="4">
    <source>
        <dbReference type="ARBA" id="ARBA00022692"/>
    </source>
</evidence>
<evidence type="ECO:0000256" key="6">
    <source>
        <dbReference type="ARBA" id="ARBA00023136"/>
    </source>
</evidence>
<evidence type="ECO:0000256" key="7">
    <source>
        <dbReference type="SAM" id="MobiDB-lite"/>
    </source>
</evidence>
<feature type="transmembrane region" description="Helical" evidence="8">
    <location>
        <begin position="153"/>
        <end position="173"/>
    </location>
</feature>
<evidence type="ECO:0000256" key="3">
    <source>
        <dbReference type="ARBA" id="ARBA00022475"/>
    </source>
</evidence>
<dbReference type="PROSITE" id="PS50850">
    <property type="entry name" value="MFS"/>
    <property type="match status" value="1"/>
</dbReference>